<keyword evidence="4" id="KW-1185">Reference proteome</keyword>
<name>A0ABR1TCR0_9PEZI</name>
<gene>
    <name evidence="3" type="ORF">PG993_004433</name>
</gene>
<evidence type="ECO:0000259" key="2">
    <source>
        <dbReference type="Pfam" id="PF06985"/>
    </source>
</evidence>
<organism evidence="3 4">
    <name type="scientific">Apiospora rasikravindrae</name>
    <dbReference type="NCBI Taxonomy" id="990691"/>
    <lineage>
        <taxon>Eukaryota</taxon>
        <taxon>Fungi</taxon>
        <taxon>Dikarya</taxon>
        <taxon>Ascomycota</taxon>
        <taxon>Pezizomycotina</taxon>
        <taxon>Sordariomycetes</taxon>
        <taxon>Xylariomycetidae</taxon>
        <taxon>Amphisphaeriales</taxon>
        <taxon>Apiosporaceae</taxon>
        <taxon>Apiospora</taxon>
    </lineage>
</organism>
<evidence type="ECO:0000313" key="4">
    <source>
        <dbReference type="Proteomes" id="UP001444661"/>
    </source>
</evidence>
<dbReference type="PANTHER" id="PTHR24148:SF64">
    <property type="entry name" value="HETEROKARYON INCOMPATIBILITY DOMAIN-CONTAINING PROTEIN"/>
    <property type="match status" value="1"/>
</dbReference>
<evidence type="ECO:0000256" key="1">
    <source>
        <dbReference type="SAM" id="MobiDB-lite"/>
    </source>
</evidence>
<dbReference type="Pfam" id="PF26639">
    <property type="entry name" value="Het-6_barrel"/>
    <property type="match status" value="1"/>
</dbReference>
<reference evidence="3 4" key="1">
    <citation type="submission" date="2023-01" db="EMBL/GenBank/DDBJ databases">
        <title>Analysis of 21 Apiospora genomes using comparative genomics revels a genus with tremendous synthesis potential of carbohydrate active enzymes and secondary metabolites.</title>
        <authorList>
            <person name="Sorensen T."/>
        </authorList>
    </citation>
    <scope>NUCLEOTIDE SEQUENCE [LARGE SCALE GENOMIC DNA]</scope>
    <source>
        <strain evidence="3 4">CBS 33761</strain>
    </source>
</reference>
<proteinExistence type="predicted"/>
<feature type="domain" description="Heterokaryon incompatibility" evidence="2">
    <location>
        <begin position="95"/>
        <end position="254"/>
    </location>
</feature>
<dbReference type="PANTHER" id="PTHR24148">
    <property type="entry name" value="ANKYRIN REPEAT DOMAIN-CONTAINING PROTEIN 39 HOMOLOG-RELATED"/>
    <property type="match status" value="1"/>
</dbReference>
<dbReference type="InterPro" id="IPR052895">
    <property type="entry name" value="HetReg/Transcr_Mod"/>
</dbReference>
<protein>
    <submittedName>
        <fullName evidence="3">HET-domain-containing protein</fullName>
    </submittedName>
</protein>
<dbReference type="Pfam" id="PF06985">
    <property type="entry name" value="HET"/>
    <property type="match status" value="1"/>
</dbReference>
<evidence type="ECO:0000313" key="3">
    <source>
        <dbReference type="EMBL" id="KAK8044409.1"/>
    </source>
</evidence>
<dbReference type="EMBL" id="JAQQWK010000003">
    <property type="protein sequence ID" value="KAK8044409.1"/>
    <property type="molecule type" value="Genomic_DNA"/>
</dbReference>
<dbReference type="InterPro" id="IPR010730">
    <property type="entry name" value="HET"/>
</dbReference>
<dbReference type="Proteomes" id="UP001444661">
    <property type="component" value="Unassembled WGS sequence"/>
</dbReference>
<comment type="caution">
    <text evidence="3">The sequence shown here is derived from an EMBL/GenBank/DDBJ whole genome shotgun (WGS) entry which is preliminary data.</text>
</comment>
<accession>A0ABR1TCR0</accession>
<sequence>MSDRMWAQIRDTLNPKEAVSVISGYLKGGITKRVTFDPATVGPVDEKNRFKYDGLPGGSGSLHIRLLELLPASQDDAEVRCRLTKHRHVDCQGEYETLSYVWGDTSDPVPIHFDGKSLPISRNLYQALVDLRHQEKSRTLWVDAVCINQMDDKERSQQVSAMGQIYRGAKRVVIYLGAAYPHSTKTAYDLIEKCAAEATKIDFSLTEAITLSTLSQGSQIQHGFSKEEVMKFDTGSLLHLGGATWWARAWTAQEVLLAPDAVVVTGSHSMEWNRFCTGVDFGLHAGIIDAAICGMMIADVIRPYLSMHALRVELAKPVEAAERAGTTSAQRLLALLIHCRFRGATDPRDKVYAFLGLKDIDHSIPSTLLIKPNYSASCDDVYRNAAKQIVLHSCSLDILGACMPALPDASADLPSWVPDWNNTGPAPRPLIYDTFGGPRLSCASVSKIRTATFADADRKLVLSGHRITFIAALSPILQRPTLRDQQPNWVGRLGQSFLLRLLRVIFVIPLTCWGLWLVYQGLLPIVEHLGVLADWEAFALGMSPTNPVAPSKPAGAARRNSATVNAGGVEGKRERYGDGNTDDPLYVYWQTLCAGADAPGGPEETRELFDAWRAKLAPMFRLHARGVDRWLPSYVLYTYFQSTWTEVSVFTRYLEMAYERRLGRGANGYMVLVPGHTEVGDQIVLVKEGKVPLVLRSCKRGDDGGVGGQEADYTVVGEAYVEGTMDGEAFRDQDCAEILIH</sequence>
<feature type="region of interest" description="Disordered" evidence="1">
    <location>
        <begin position="550"/>
        <end position="575"/>
    </location>
</feature>